<protein>
    <submittedName>
        <fullName evidence="2">Uncharacterized protein</fullName>
    </submittedName>
</protein>
<evidence type="ECO:0000313" key="2">
    <source>
        <dbReference type="EMBL" id="QPG98947.1"/>
    </source>
</evidence>
<organism evidence="2 3">
    <name type="scientific">Epichloe festucae (strain Fl1)</name>
    <dbReference type="NCBI Taxonomy" id="877507"/>
    <lineage>
        <taxon>Eukaryota</taxon>
        <taxon>Fungi</taxon>
        <taxon>Dikarya</taxon>
        <taxon>Ascomycota</taxon>
        <taxon>Pezizomycotina</taxon>
        <taxon>Sordariomycetes</taxon>
        <taxon>Hypocreomycetidae</taxon>
        <taxon>Hypocreales</taxon>
        <taxon>Clavicipitaceae</taxon>
        <taxon>Epichloe</taxon>
    </lineage>
</organism>
<gene>
    <name evidence="2" type="ORF">C2857_000456</name>
</gene>
<accession>A0A7S9KRB6</accession>
<name>A0A7S9KRB6_EPIFF</name>
<feature type="compositionally biased region" description="Basic residues" evidence="1">
    <location>
        <begin position="161"/>
        <end position="172"/>
    </location>
</feature>
<dbReference type="Proteomes" id="UP000594364">
    <property type="component" value="Chromosome 3"/>
</dbReference>
<dbReference type="OrthoDB" id="4777302at2759"/>
<feature type="compositionally biased region" description="Low complexity" evidence="1">
    <location>
        <begin position="184"/>
        <end position="234"/>
    </location>
</feature>
<sequence>MSSRRSGTSSSGHRANPQMVLAEDGYYYQERGDRTPYFFGSDDLFHPLIQIQDTTGTLRHKPEVVNTFLGLMIQHNNSFTNYAGEVVEFTRAIVITELHKSTATGDPYSNLGVPHFGIQLTNDSLFAQDGSTHLYHFRPDQPELSTFYDEAQTRTEVTKQQNKRYAMRHGKGNKKDPPGGGAGASSRSSKGGSSKEASSKGSSSKGTSAKGGSSKVTSSGGSSSKRHTSNSGSTLETPPEISTKRALNRECRQLIPYLQSVCT</sequence>
<evidence type="ECO:0000313" key="3">
    <source>
        <dbReference type="Proteomes" id="UP000594364"/>
    </source>
</evidence>
<feature type="region of interest" description="Disordered" evidence="1">
    <location>
        <begin position="148"/>
        <end position="247"/>
    </location>
</feature>
<proteinExistence type="predicted"/>
<reference evidence="2 3" key="1">
    <citation type="journal article" date="2018" name="PLoS Genet.">
        <title>Repeat elements organise 3D genome structure and mediate transcription in the filamentous fungus Epichloe festucae.</title>
        <authorList>
            <person name="Winter D.J."/>
            <person name="Ganley A.R.D."/>
            <person name="Young C.A."/>
            <person name="Liachko I."/>
            <person name="Schardl C.L."/>
            <person name="Dupont P.Y."/>
            <person name="Berry D."/>
            <person name="Ram A."/>
            <person name="Scott B."/>
            <person name="Cox M.P."/>
        </authorList>
    </citation>
    <scope>NUCLEOTIDE SEQUENCE [LARGE SCALE GENOMIC DNA]</scope>
    <source>
        <strain evidence="2 3">Fl1</strain>
    </source>
</reference>
<keyword evidence="3" id="KW-1185">Reference proteome</keyword>
<evidence type="ECO:0000256" key="1">
    <source>
        <dbReference type="SAM" id="MobiDB-lite"/>
    </source>
</evidence>
<dbReference type="EMBL" id="CP031387">
    <property type="protein sequence ID" value="QPG98947.1"/>
    <property type="molecule type" value="Genomic_DNA"/>
</dbReference>
<dbReference type="AlphaFoldDB" id="A0A7S9KRB6"/>